<dbReference type="Pfam" id="PF01564">
    <property type="entry name" value="Spermine_synth"/>
    <property type="match status" value="1"/>
</dbReference>
<sequence>MAFIVLLLFFITGAVGLAFEVLWIRMLVNIFGTTVYAVSTVISSFFAGLALGSHLFGRVAERTKNPLRLYAILEFFVGMAALMTLVVLTRMTGVWATIYSLVGTGSILYPISRFALCFVILLVPTTLMGGTLPVLSKYFVRNMKTLGWNMGLIYSINTFGALVGCFLVGFILIEAIGIRATLLAGVTCNVFVAACSLLLSLGQQQSITAIPEAADVLPIREAERESHYQLLRLVPLAFAVSGFASLSYELLWTRILVYFIGVQTHAYTIMLMTFLFGIAFGSIAFARISDRSKDNLFIFGMVEVLIGLFSIIGLFTIGRLSNISDYLTSSGFITSWWHYAGVKFIISAIFMLLPTFLIGGTFPLVSKLVVKSLNQVSTSVGKIYALNTVGGIFGSVLTGFIILPLLGVKNSVLLVVSLNVVLGFLLILGSSQRRSFPGLAANMLGMLVFVPVFFFATVDQPILSEWNRQRRGGKYDVLYSKEGIECTLSVLLNRINGARELNINGQSTAYTSYRDIQVHKMLVHVPMLLHPDPREVLVVGFGMGCTSYEATLYENSHVTCVELVKDETEAARFFEDLNKNVLENPKFTFIHDDGRNYIQLKDRTYDVISFNAIHPRLSPALYTLEFYEMCRNRMGPDSLICAWMPSNWLSVHEFQSLVKTFISVFPESTLWYCNPDHVVLVGGLNKTNIDFAEFSTKMRQPDILECLKASNLDDPFSLAGTLVLGPRGLERYSAGARVVSDNHSQVEFSRCLDYGLNEAVWVPLLDIRQQYLGELAQVISTKDSAIRATLHDNMKSLPLLVSAQILSDPKYNKHREALEDYNKALLLAPQNRNIAYWKDISQFQFVSQQGD</sequence>
<dbReference type="AlphaFoldDB" id="A0A3A4P787"/>
<evidence type="ECO:0000259" key="9">
    <source>
        <dbReference type="PROSITE" id="PS50850"/>
    </source>
</evidence>
<dbReference type="InterPro" id="IPR036259">
    <property type="entry name" value="MFS_trans_sf"/>
</dbReference>
<evidence type="ECO:0000256" key="2">
    <source>
        <dbReference type="ARBA" id="ARBA00022679"/>
    </source>
</evidence>
<feature type="transmembrane region" description="Helical" evidence="8">
    <location>
        <begin position="412"/>
        <end position="429"/>
    </location>
</feature>
<dbReference type="Proteomes" id="UP000265882">
    <property type="component" value="Unassembled WGS sequence"/>
</dbReference>
<keyword evidence="5 7" id="KW-0620">Polyamine biosynthesis</keyword>
<dbReference type="PROSITE" id="PS50850">
    <property type="entry name" value="MFS"/>
    <property type="match status" value="1"/>
</dbReference>
<comment type="similarity">
    <text evidence="1">Belongs to the spermidine/spermine synthase family.</text>
</comment>
<feature type="domain" description="PABS" evidence="10">
    <location>
        <begin position="451"/>
        <end position="696"/>
    </location>
</feature>
<evidence type="ECO:0000256" key="7">
    <source>
        <dbReference type="PROSITE-ProRule" id="PRU00354"/>
    </source>
</evidence>
<evidence type="ECO:0000256" key="6">
    <source>
        <dbReference type="ARBA" id="ARBA00023136"/>
    </source>
</evidence>
<dbReference type="CDD" id="cd02440">
    <property type="entry name" value="AdoMet_MTases"/>
    <property type="match status" value="1"/>
</dbReference>
<evidence type="ECO:0000256" key="4">
    <source>
        <dbReference type="ARBA" id="ARBA00022989"/>
    </source>
</evidence>
<feature type="transmembrane region" description="Helical" evidence="8">
    <location>
        <begin position="69"/>
        <end position="91"/>
    </location>
</feature>
<dbReference type="GO" id="GO:0016740">
    <property type="term" value="F:transferase activity"/>
    <property type="evidence" value="ECO:0007669"/>
    <property type="project" value="UniProtKB-UniRule"/>
</dbReference>
<dbReference type="GO" id="GO:0022857">
    <property type="term" value="F:transmembrane transporter activity"/>
    <property type="evidence" value="ECO:0007669"/>
    <property type="project" value="InterPro"/>
</dbReference>
<dbReference type="InterPro" id="IPR029063">
    <property type="entry name" value="SAM-dependent_MTases_sf"/>
</dbReference>
<accession>A0A3A4P787</accession>
<feature type="transmembrane region" description="Helical" evidence="8">
    <location>
        <begin position="111"/>
        <end position="140"/>
    </location>
</feature>
<comment type="caution">
    <text evidence="11">The sequence shown here is derived from an EMBL/GenBank/DDBJ whole genome shotgun (WGS) entry which is preliminary data.</text>
</comment>
<comment type="caution">
    <text evidence="7">Lacks conserved residue(s) required for the propagation of feature annotation.</text>
</comment>
<dbReference type="CDD" id="cd06174">
    <property type="entry name" value="MFS"/>
    <property type="match status" value="1"/>
</dbReference>
<feature type="domain" description="Major facilitator superfamily (MFS) profile" evidence="9">
    <location>
        <begin position="1"/>
        <end position="435"/>
    </location>
</feature>
<feature type="transmembrane region" description="Helical" evidence="8">
    <location>
        <begin position="297"/>
        <end position="317"/>
    </location>
</feature>
<dbReference type="PROSITE" id="PS51006">
    <property type="entry name" value="PABS_2"/>
    <property type="match status" value="1"/>
</dbReference>
<keyword evidence="6 8" id="KW-0472">Membrane</keyword>
<gene>
    <name evidence="11" type="ORF">C4520_00785</name>
</gene>
<evidence type="ECO:0000256" key="1">
    <source>
        <dbReference type="ARBA" id="ARBA00007867"/>
    </source>
</evidence>
<keyword evidence="4 8" id="KW-1133">Transmembrane helix</keyword>
<evidence type="ECO:0000256" key="5">
    <source>
        <dbReference type="ARBA" id="ARBA00023115"/>
    </source>
</evidence>
<keyword evidence="3 8" id="KW-0812">Transmembrane</keyword>
<evidence type="ECO:0000256" key="8">
    <source>
        <dbReference type="SAM" id="Phobius"/>
    </source>
</evidence>
<dbReference type="Gene3D" id="3.40.50.150">
    <property type="entry name" value="Vaccinia Virus protein VP39"/>
    <property type="match status" value="1"/>
</dbReference>
<feature type="transmembrane region" description="Helical" evidence="8">
    <location>
        <begin position="383"/>
        <end position="406"/>
    </location>
</feature>
<name>A0A3A4P787_ABYX5</name>
<feature type="transmembrane region" description="Helical" evidence="8">
    <location>
        <begin position="264"/>
        <end position="285"/>
    </location>
</feature>
<dbReference type="InterPro" id="IPR020846">
    <property type="entry name" value="MFS_dom"/>
</dbReference>
<reference evidence="11 12" key="1">
    <citation type="journal article" date="2017" name="ISME J.">
        <title>Energy and carbon metabolisms in a deep terrestrial subsurface fluid microbial community.</title>
        <authorList>
            <person name="Momper L."/>
            <person name="Jungbluth S.P."/>
            <person name="Lee M.D."/>
            <person name="Amend J.P."/>
        </authorList>
    </citation>
    <scope>NUCLEOTIDE SEQUENCE [LARGE SCALE GENOMIC DNA]</scope>
    <source>
        <strain evidence="11">SURF_5</strain>
    </source>
</reference>
<dbReference type="PANTHER" id="PTHR43317:SF1">
    <property type="entry name" value="THERMOSPERMINE SYNTHASE ACAULIS5"/>
    <property type="match status" value="1"/>
</dbReference>
<feature type="transmembrane region" description="Helical" evidence="8">
    <location>
        <begin position="436"/>
        <end position="458"/>
    </location>
</feature>
<evidence type="ECO:0000313" key="12">
    <source>
        <dbReference type="Proteomes" id="UP000265882"/>
    </source>
</evidence>
<protein>
    <recommendedName>
        <fullName evidence="13">Spermidine synthase</fullName>
    </recommendedName>
</protein>
<feature type="transmembrane region" description="Helical" evidence="8">
    <location>
        <begin position="34"/>
        <end position="57"/>
    </location>
</feature>
<dbReference type="SUPFAM" id="SSF53335">
    <property type="entry name" value="S-adenosyl-L-methionine-dependent methyltransferases"/>
    <property type="match status" value="1"/>
</dbReference>
<keyword evidence="2 7" id="KW-0808">Transferase</keyword>
<dbReference type="GO" id="GO:0006596">
    <property type="term" value="P:polyamine biosynthetic process"/>
    <property type="evidence" value="ECO:0007669"/>
    <property type="project" value="UniProtKB-UniRule"/>
</dbReference>
<dbReference type="InterPro" id="IPR030374">
    <property type="entry name" value="PABS"/>
</dbReference>
<evidence type="ECO:0008006" key="13">
    <source>
        <dbReference type="Google" id="ProtNLM"/>
    </source>
</evidence>
<proteinExistence type="inferred from homology"/>
<dbReference type="PANTHER" id="PTHR43317">
    <property type="entry name" value="THERMOSPERMINE SYNTHASE ACAULIS5"/>
    <property type="match status" value="1"/>
</dbReference>
<evidence type="ECO:0000256" key="3">
    <source>
        <dbReference type="ARBA" id="ARBA00022692"/>
    </source>
</evidence>
<dbReference type="SUPFAM" id="SSF103473">
    <property type="entry name" value="MFS general substrate transporter"/>
    <property type="match status" value="1"/>
</dbReference>
<feature type="transmembrane region" description="Helical" evidence="8">
    <location>
        <begin position="337"/>
        <end position="362"/>
    </location>
</feature>
<organism evidence="11 12">
    <name type="scientific">Abyssobacteria bacterium (strain SURF_5)</name>
    <dbReference type="NCBI Taxonomy" id="2093360"/>
    <lineage>
        <taxon>Bacteria</taxon>
        <taxon>Pseudomonadati</taxon>
        <taxon>Candidatus Hydrogenedentota</taxon>
        <taxon>Candidatus Abyssobacteria</taxon>
    </lineage>
</organism>
<evidence type="ECO:0000313" key="11">
    <source>
        <dbReference type="EMBL" id="RJP26356.1"/>
    </source>
</evidence>
<dbReference type="EMBL" id="QZKU01000009">
    <property type="protein sequence ID" value="RJP26356.1"/>
    <property type="molecule type" value="Genomic_DNA"/>
</dbReference>
<feature type="transmembrane region" description="Helical" evidence="8">
    <location>
        <begin position="230"/>
        <end position="252"/>
    </location>
</feature>
<evidence type="ECO:0000259" key="10">
    <source>
        <dbReference type="PROSITE" id="PS51006"/>
    </source>
</evidence>
<dbReference type="NCBIfam" id="NF037959">
    <property type="entry name" value="MFS_SpdSyn"/>
    <property type="match status" value="2"/>
</dbReference>
<feature type="transmembrane region" description="Helical" evidence="8">
    <location>
        <begin position="152"/>
        <end position="176"/>
    </location>
</feature>